<feature type="region of interest" description="Disordered" evidence="1">
    <location>
        <begin position="333"/>
        <end position="372"/>
    </location>
</feature>
<proteinExistence type="predicted"/>
<evidence type="ECO:0000256" key="1">
    <source>
        <dbReference type="SAM" id="MobiDB-lite"/>
    </source>
</evidence>
<sequence length="803" mass="90776">MTLCSDSVDDSCIDEFTPFLDESKAVRAKRFRDKLHSCENDNKKYELCLSKRDELFNEQHYLQIEFACYEQIFAESQVYKDSRTQASWQNFTATAAEGSKNRNRIATELKKAASFWGEPLVQHYSVGERGINFAIQFAAAAKIHPEWEAQALPRFQQLVRRRIQLAEHGRHRFTYPLERIDLINIKLWTADGPYTKSKDPEEVMLPLERLDQDQLPESYGFDQFGLLAPEASALPCYGDGDASLSILRQSIETAGCTKENVSDSVDKTPEADGMKTPENTPPTDSSTDLEASARSIAAEDINGRAATTAATQGGGNNPSVMTAGLDGRPLRRSLRSRENDMCPPVVSKSALRRRSGTKGNLRTGVQEPAESVLMQRRSDVKQLKALVKKMLHLSPTVSRSVSASPGKRPRSVSLPPDKQSCRATKRHCISDLVLEPYSITGHNHLARPTCDWSVDEAFLAQALTELSQEANKASNSRGHHTAGVLLPILRNCKHPNTDRSDCAADLLLLDGHEAKALLDTKTPDVPIITERQQHFEWKDPYRPISEFFDWTVDYDQMVSVQIPSLDFNKCSFEPRSIQQVYKRFLTADESDDPWNILDLGCPLPSTVPDFLTGENCQLLAQIRNTILNRDSAERTVATREEWAEWRDIERWALMSEGGHCTAPHMDSHGLATWITVQEGLFGFKWLSQPSQQQRNKWMEDPEQYNENQNWRYWVLKPGQTIFFPPGTIHGVFRIRKSQTFALGGHILQWSSIAQWADVISAQLDFPDSTNEDMTDAWKWVHVVTHLLQKRAERVGAVSQVTIF</sequence>
<name>A0AAJ0CP04_9HYPO</name>
<dbReference type="AlphaFoldDB" id="A0AAJ0CP04"/>
<feature type="compositionally biased region" description="Basic and acidic residues" evidence="1">
    <location>
        <begin position="260"/>
        <end position="275"/>
    </location>
</feature>
<dbReference type="Gene3D" id="2.60.120.650">
    <property type="entry name" value="Cupin"/>
    <property type="match status" value="1"/>
</dbReference>
<feature type="region of interest" description="Disordered" evidence="1">
    <location>
        <begin position="307"/>
        <end position="326"/>
    </location>
</feature>
<evidence type="ECO:0000259" key="2">
    <source>
        <dbReference type="PROSITE" id="PS51184"/>
    </source>
</evidence>
<comment type="caution">
    <text evidence="3">The sequence shown here is derived from an EMBL/GenBank/DDBJ whole genome shotgun (WGS) entry which is preliminary data.</text>
</comment>
<keyword evidence="4" id="KW-1185">Reference proteome</keyword>
<dbReference type="PROSITE" id="PS51184">
    <property type="entry name" value="JMJC"/>
    <property type="match status" value="1"/>
</dbReference>
<evidence type="ECO:0000313" key="3">
    <source>
        <dbReference type="EMBL" id="KAK2598210.1"/>
    </source>
</evidence>
<feature type="domain" description="JmjC" evidence="2">
    <location>
        <begin position="592"/>
        <end position="763"/>
    </location>
</feature>
<dbReference type="Proteomes" id="UP001251528">
    <property type="component" value="Unassembled WGS sequence"/>
</dbReference>
<feature type="compositionally biased region" description="Polar residues" evidence="1">
    <location>
        <begin position="277"/>
        <end position="289"/>
    </location>
</feature>
<protein>
    <recommendedName>
        <fullName evidence="2">JmjC domain-containing protein</fullName>
    </recommendedName>
</protein>
<dbReference type="SUPFAM" id="SSF51197">
    <property type="entry name" value="Clavaminate synthase-like"/>
    <property type="match status" value="1"/>
</dbReference>
<gene>
    <name evidence="3" type="ORF">QQS21_005687</name>
</gene>
<dbReference type="EMBL" id="JASWJB010000097">
    <property type="protein sequence ID" value="KAK2598210.1"/>
    <property type="molecule type" value="Genomic_DNA"/>
</dbReference>
<accession>A0AAJ0CP04</accession>
<feature type="region of interest" description="Disordered" evidence="1">
    <location>
        <begin position="257"/>
        <end position="290"/>
    </location>
</feature>
<dbReference type="InterPro" id="IPR003347">
    <property type="entry name" value="JmjC_dom"/>
</dbReference>
<organism evidence="3 4">
    <name type="scientific">Conoideocrella luteorostrata</name>
    <dbReference type="NCBI Taxonomy" id="1105319"/>
    <lineage>
        <taxon>Eukaryota</taxon>
        <taxon>Fungi</taxon>
        <taxon>Dikarya</taxon>
        <taxon>Ascomycota</taxon>
        <taxon>Pezizomycotina</taxon>
        <taxon>Sordariomycetes</taxon>
        <taxon>Hypocreomycetidae</taxon>
        <taxon>Hypocreales</taxon>
        <taxon>Clavicipitaceae</taxon>
        <taxon>Conoideocrella</taxon>
    </lineage>
</organism>
<feature type="region of interest" description="Disordered" evidence="1">
    <location>
        <begin position="396"/>
        <end position="419"/>
    </location>
</feature>
<reference evidence="3" key="1">
    <citation type="submission" date="2023-06" db="EMBL/GenBank/DDBJ databases">
        <title>Conoideocrella luteorostrata (Hypocreales: Clavicipitaceae), a potential biocontrol fungus for elongate hemlock scale in United States Christmas tree production areas.</title>
        <authorList>
            <person name="Barrett H."/>
            <person name="Lovett B."/>
            <person name="Macias A.M."/>
            <person name="Stajich J.E."/>
            <person name="Kasson M.T."/>
        </authorList>
    </citation>
    <scope>NUCLEOTIDE SEQUENCE</scope>
    <source>
        <strain evidence="3">ARSEF 14590</strain>
    </source>
</reference>
<evidence type="ECO:0000313" key="4">
    <source>
        <dbReference type="Proteomes" id="UP001251528"/>
    </source>
</evidence>